<dbReference type="GO" id="GO:0019693">
    <property type="term" value="P:ribose phosphate metabolic process"/>
    <property type="evidence" value="ECO:0007669"/>
    <property type="project" value="TreeGrafter"/>
</dbReference>
<feature type="binding site" evidence="13">
    <location>
        <position position="271"/>
    </location>
    <ligand>
        <name>Mg(2+)</name>
        <dbReference type="ChEBI" id="CHEBI:18420"/>
        <label>1</label>
    </ligand>
</feature>
<evidence type="ECO:0000256" key="6">
    <source>
        <dbReference type="ARBA" id="ARBA00022801"/>
    </source>
</evidence>
<dbReference type="InterPro" id="IPR009288">
    <property type="entry name" value="AIG2-like_dom"/>
</dbReference>
<dbReference type="GO" id="GO:0005829">
    <property type="term" value="C:cytosol"/>
    <property type="evidence" value="ECO:0007669"/>
    <property type="project" value="TreeGrafter"/>
</dbReference>
<evidence type="ECO:0000256" key="8">
    <source>
        <dbReference type="ARBA" id="ARBA00025164"/>
    </source>
</evidence>
<comment type="similarity">
    <text evidence="2">Belongs to the Nudix hydrolase family. NudF subfamily.</text>
</comment>
<proteinExistence type="inferred from homology"/>
<evidence type="ECO:0000256" key="5">
    <source>
        <dbReference type="ARBA" id="ARBA00022723"/>
    </source>
</evidence>
<dbReference type="InterPro" id="IPR013024">
    <property type="entry name" value="GGCT-like"/>
</dbReference>
<keyword evidence="18" id="KW-1185">Reference proteome</keyword>
<evidence type="ECO:0000313" key="17">
    <source>
        <dbReference type="EMBL" id="SEO01946.1"/>
    </source>
</evidence>
<evidence type="ECO:0000256" key="15">
    <source>
        <dbReference type="SAM" id="SignalP"/>
    </source>
</evidence>
<dbReference type="InterPro" id="IPR000086">
    <property type="entry name" value="NUDIX_hydrolase_dom"/>
</dbReference>
<dbReference type="SUPFAM" id="SSF55811">
    <property type="entry name" value="Nudix"/>
    <property type="match status" value="1"/>
</dbReference>
<evidence type="ECO:0000256" key="11">
    <source>
        <dbReference type="ARBA" id="ARBA00033056"/>
    </source>
</evidence>
<evidence type="ECO:0000256" key="9">
    <source>
        <dbReference type="ARBA" id="ARBA00030162"/>
    </source>
</evidence>
<feature type="binding site" evidence="13">
    <location>
        <position position="324"/>
    </location>
    <ligand>
        <name>Mg(2+)</name>
        <dbReference type="ChEBI" id="CHEBI:18420"/>
        <label>1</label>
    </ligand>
</feature>
<dbReference type="CDD" id="cd24155">
    <property type="entry name" value="NUDIX_ADPRase"/>
    <property type="match status" value="1"/>
</dbReference>
<organism evidence="17 18">
    <name type="scientific">Pseudorhodobacter antarcticus</name>
    <dbReference type="NCBI Taxonomy" id="1077947"/>
    <lineage>
        <taxon>Bacteria</taxon>
        <taxon>Pseudomonadati</taxon>
        <taxon>Pseudomonadota</taxon>
        <taxon>Alphaproteobacteria</taxon>
        <taxon>Rhodobacterales</taxon>
        <taxon>Paracoccaceae</taxon>
        <taxon>Pseudorhodobacter</taxon>
    </lineage>
</organism>
<evidence type="ECO:0000256" key="3">
    <source>
        <dbReference type="ARBA" id="ARBA00012453"/>
    </source>
</evidence>
<dbReference type="Gene3D" id="3.10.490.10">
    <property type="entry name" value="Gamma-glutamyl cyclotransferase-like"/>
    <property type="match status" value="1"/>
</dbReference>
<evidence type="ECO:0000256" key="7">
    <source>
        <dbReference type="ARBA" id="ARBA00022842"/>
    </source>
</evidence>
<keyword evidence="7 13" id="KW-0460">Magnesium</keyword>
<evidence type="ECO:0000256" key="2">
    <source>
        <dbReference type="ARBA" id="ARBA00007482"/>
    </source>
</evidence>
<dbReference type="SUPFAM" id="SSF110857">
    <property type="entry name" value="Gamma-glutamyl cyclotransferase-like"/>
    <property type="match status" value="1"/>
</dbReference>
<dbReference type="STRING" id="1077947.SAMN05216227_10407"/>
<dbReference type="EC" id="3.6.1.13" evidence="3"/>
<sequence>MAQVFLYGSLCHLPLLAAVLGRVPVVSAAMCPDHAVYWAKEHDFPLIVGQAGARARGLLLADLTDADVARLAYYEGPFGFSAQPLAVEGAEGEGTGGESAGLAQVFVPDAGLWVPGDVWNLDDWVARWGAVHVATAADVMALYPAPIAATRRAPMLVRGAARVRAGGGLPAGAVQVAAQRTPYANFFAVEEYDLSYRRFDGGQSAVVTRAAFVSADAVTVLPYDAVRDRVLIVEQFRMGPFARGDGQPWQMEAIAGRIDPGEGPQDAARREAVEEAGLTLGALLPIGNYYPSPGAKTEFIYSFVALTDLPDGTAIVGGAPEEAEDIKGHLLSFEDFADLVARGGVTTAPLLLSYYWLERARGRLRDGAKA</sequence>
<dbReference type="Proteomes" id="UP000183002">
    <property type="component" value="Unassembled WGS sequence"/>
</dbReference>
<accession>A0A1H8LAW8</accession>
<dbReference type="PROSITE" id="PS51462">
    <property type="entry name" value="NUDIX"/>
    <property type="match status" value="1"/>
</dbReference>
<comment type="function">
    <text evidence="8">Acts on ADP-mannose and ADP-glucose as well as ADP-ribose. Prevents glycogen biosynthesis. The reaction catalyzed by this enzyme is a limiting step of the gluconeogenic process.</text>
</comment>
<keyword evidence="15" id="KW-0732">Signal</keyword>
<name>A0A1H8LAW8_9RHOB</name>
<dbReference type="InterPro" id="IPR004385">
    <property type="entry name" value="NDP_pyrophosphatase"/>
</dbReference>
<feature type="domain" description="Nudix hydrolase" evidence="16">
    <location>
        <begin position="213"/>
        <end position="353"/>
    </location>
</feature>
<evidence type="ECO:0000256" key="14">
    <source>
        <dbReference type="PIRSR" id="PIRSR604385-3"/>
    </source>
</evidence>
<evidence type="ECO:0000256" key="1">
    <source>
        <dbReference type="ARBA" id="ARBA00001946"/>
    </source>
</evidence>
<dbReference type="GO" id="GO:0046872">
    <property type="term" value="F:metal ion binding"/>
    <property type="evidence" value="ECO:0007669"/>
    <property type="project" value="UniProtKB-KW"/>
</dbReference>
<dbReference type="Pfam" id="PF06094">
    <property type="entry name" value="GGACT"/>
    <property type="match status" value="1"/>
</dbReference>
<dbReference type="PANTHER" id="PTHR11839">
    <property type="entry name" value="UDP/ADP-SUGAR PYROPHOSPHATASE"/>
    <property type="match status" value="1"/>
</dbReference>
<reference evidence="17 18" key="1">
    <citation type="submission" date="2016-10" db="EMBL/GenBank/DDBJ databases">
        <authorList>
            <person name="de Groot N.N."/>
        </authorList>
    </citation>
    <scope>NUCLEOTIDE SEQUENCE [LARGE SCALE GENOMIC DNA]</scope>
    <source>
        <strain evidence="17 18">CGMCC 1.10836</strain>
    </source>
</reference>
<dbReference type="InterPro" id="IPR036568">
    <property type="entry name" value="GGCT-like_sf"/>
</dbReference>
<dbReference type="GO" id="GO:0019144">
    <property type="term" value="F:ADP-sugar diphosphatase activity"/>
    <property type="evidence" value="ECO:0007669"/>
    <property type="project" value="TreeGrafter"/>
</dbReference>
<comment type="catalytic activity">
    <reaction evidence="12">
        <text>ADP-D-ribose + H2O = D-ribose 5-phosphate + AMP + 2 H(+)</text>
        <dbReference type="Rhea" id="RHEA:10412"/>
        <dbReference type="ChEBI" id="CHEBI:15377"/>
        <dbReference type="ChEBI" id="CHEBI:15378"/>
        <dbReference type="ChEBI" id="CHEBI:57967"/>
        <dbReference type="ChEBI" id="CHEBI:78346"/>
        <dbReference type="ChEBI" id="CHEBI:456215"/>
        <dbReference type="EC" id="3.6.1.13"/>
    </reaction>
</comment>
<feature type="binding site" evidence="13">
    <location>
        <position position="255"/>
    </location>
    <ligand>
        <name>Mg(2+)</name>
        <dbReference type="ChEBI" id="CHEBI:18420"/>
        <label>1</label>
    </ligand>
</feature>
<dbReference type="Gene3D" id="3.90.79.10">
    <property type="entry name" value="Nucleoside Triphosphate Pyrophosphohydrolase"/>
    <property type="match status" value="1"/>
</dbReference>
<keyword evidence="5 13" id="KW-0479">Metal-binding</keyword>
<dbReference type="OrthoDB" id="5292471at2"/>
<evidence type="ECO:0000313" key="18">
    <source>
        <dbReference type="Proteomes" id="UP000183002"/>
    </source>
</evidence>
<evidence type="ECO:0000256" key="12">
    <source>
        <dbReference type="ARBA" id="ARBA00049546"/>
    </source>
</evidence>
<protein>
    <recommendedName>
        <fullName evidence="4">ADP-ribose pyrophosphatase</fullName>
        <ecNumber evidence="3">3.6.1.13</ecNumber>
    </recommendedName>
    <alternativeName>
        <fullName evidence="9">ADP-ribose diphosphatase</fullName>
    </alternativeName>
    <alternativeName>
        <fullName evidence="11">ADP-ribose phosphohydrolase</fullName>
    </alternativeName>
    <alternativeName>
        <fullName evidence="10">Adenosine diphosphoribose pyrophosphatase</fullName>
    </alternativeName>
</protein>
<gene>
    <name evidence="17" type="ORF">SAMN05216227_10407</name>
</gene>
<dbReference type="PROSITE" id="PS00893">
    <property type="entry name" value="NUDIX_BOX"/>
    <property type="match status" value="1"/>
</dbReference>
<feature type="signal peptide" evidence="15">
    <location>
        <begin position="1"/>
        <end position="17"/>
    </location>
</feature>
<feature type="binding site" evidence="13">
    <location>
        <position position="275"/>
    </location>
    <ligand>
        <name>Mg(2+)</name>
        <dbReference type="ChEBI" id="CHEBI:18420"/>
        <label>1</label>
    </ligand>
</feature>
<dbReference type="PANTHER" id="PTHR11839:SF5">
    <property type="entry name" value="ADP-RIBOSE PYROPHOSPHATASE"/>
    <property type="match status" value="1"/>
</dbReference>
<comment type="cofactor">
    <cofactor evidence="1 13">
        <name>Mg(2+)</name>
        <dbReference type="ChEBI" id="CHEBI:18420"/>
    </cofactor>
</comment>
<dbReference type="AlphaFoldDB" id="A0A1H8LAW8"/>
<evidence type="ECO:0000256" key="4">
    <source>
        <dbReference type="ARBA" id="ARBA00013297"/>
    </source>
</evidence>
<dbReference type="GO" id="GO:0006753">
    <property type="term" value="P:nucleoside phosphate metabolic process"/>
    <property type="evidence" value="ECO:0007669"/>
    <property type="project" value="TreeGrafter"/>
</dbReference>
<dbReference type="Pfam" id="PF00293">
    <property type="entry name" value="NUDIX"/>
    <property type="match status" value="1"/>
</dbReference>
<dbReference type="GO" id="GO:0047631">
    <property type="term" value="F:ADP-ribose diphosphatase activity"/>
    <property type="evidence" value="ECO:0007669"/>
    <property type="project" value="UniProtKB-EC"/>
</dbReference>
<dbReference type="CDD" id="cd06661">
    <property type="entry name" value="GGCT_like"/>
    <property type="match status" value="1"/>
</dbReference>
<dbReference type="NCBIfam" id="TIGR00052">
    <property type="entry name" value="nudix-type nucleoside diphosphatase, YffH/AdpP family"/>
    <property type="match status" value="1"/>
</dbReference>
<dbReference type="RefSeq" id="WP_050520597.1">
    <property type="nucleotide sequence ID" value="NZ_FOCO01000040.1"/>
</dbReference>
<evidence type="ECO:0000259" key="16">
    <source>
        <dbReference type="PROSITE" id="PS51462"/>
    </source>
</evidence>
<dbReference type="InterPro" id="IPR020084">
    <property type="entry name" value="NUDIX_hydrolase_CS"/>
</dbReference>
<dbReference type="InterPro" id="IPR015797">
    <property type="entry name" value="NUDIX_hydrolase-like_dom_sf"/>
</dbReference>
<feature type="short sequence motif" description="Nudix box" evidence="14">
    <location>
        <begin position="256"/>
        <end position="278"/>
    </location>
</feature>
<evidence type="ECO:0000256" key="10">
    <source>
        <dbReference type="ARBA" id="ARBA00030308"/>
    </source>
</evidence>
<keyword evidence="6" id="KW-0378">Hydrolase</keyword>
<evidence type="ECO:0000256" key="13">
    <source>
        <dbReference type="PIRSR" id="PIRSR604385-2"/>
    </source>
</evidence>
<feature type="chain" id="PRO_5010371131" description="ADP-ribose pyrophosphatase" evidence="15">
    <location>
        <begin position="18"/>
        <end position="370"/>
    </location>
</feature>
<dbReference type="EMBL" id="FOCO01000040">
    <property type="protein sequence ID" value="SEO01946.1"/>
    <property type="molecule type" value="Genomic_DNA"/>
</dbReference>